<gene>
    <name evidence="1" type="primary">ORF87618</name>
</gene>
<sequence length="125" mass="13859">LPICIIIAARFHITEFSSQKLKTEEPARDRSRSKRVSYTSMRTGEATLREFTYIKCSGKQQQADTKSRLWHAISILSVSFSLSCTFLNPAWGTGPQPTHAKPLDISCSSLHVLCISLLSASKSSL</sequence>
<dbReference type="EMBL" id="HACG01026779">
    <property type="protein sequence ID" value="CEK73644.1"/>
    <property type="molecule type" value="Transcribed_RNA"/>
</dbReference>
<proteinExistence type="predicted"/>
<feature type="non-terminal residue" evidence="1">
    <location>
        <position position="1"/>
    </location>
</feature>
<dbReference type="AlphaFoldDB" id="A0A0B6ZYC4"/>
<feature type="non-terminal residue" evidence="1">
    <location>
        <position position="125"/>
    </location>
</feature>
<accession>A0A0B6ZYC4</accession>
<evidence type="ECO:0000313" key="1">
    <source>
        <dbReference type="EMBL" id="CEK73644.1"/>
    </source>
</evidence>
<organism evidence="1">
    <name type="scientific">Arion vulgaris</name>
    <dbReference type="NCBI Taxonomy" id="1028688"/>
    <lineage>
        <taxon>Eukaryota</taxon>
        <taxon>Metazoa</taxon>
        <taxon>Spiralia</taxon>
        <taxon>Lophotrochozoa</taxon>
        <taxon>Mollusca</taxon>
        <taxon>Gastropoda</taxon>
        <taxon>Heterobranchia</taxon>
        <taxon>Euthyneura</taxon>
        <taxon>Panpulmonata</taxon>
        <taxon>Eupulmonata</taxon>
        <taxon>Stylommatophora</taxon>
        <taxon>Helicina</taxon>
        <taxon>Arionoidea</taxon>
        <taxon>Arionidae</taxon>
        <taxon>Arion</taxon>
    </lineage>
</organism>
<name>A0A0B6ZYC4_9EUPU</name>
<protein>
    <submittedName>
        <fullName evidence="1">Uncharacterized protein</fullName>
    </submittedName>
</protein>
<reference evidence="1" key="1">
    <citation type="submission" date="2014-12" db="EMBL/GenBank/DDBJ databases">
        <title>Insight into the proteome of Arion vulgaris.</title>
        <authorList>
            <person name="Aradska J."/>
            <person name="Bulat T."/>
            <person name="Smidak R."/>
            <person name="Sarate P."/>
            <person name="Gangsoo J."/>
            <person name="Sialana F."/>
            <person name="Bilban M."/>
            <person name="Lubec G."/>
        </authorList>
    </citation>
    <scope>NUCLEOTIDE SEQUENCE</scope>
    <source>
        <tissue evidence="1">Skin</tissue>
    </source>
</reference>